<protein>
    <submittedName>
        <fullName evidence="7">MipA/OmpV family protein</fullName>
    </submittedName>
</protein>
<reference evidence="7 8" key="1">
    <citation type="submission" date="2018-07" db="EMBL/GenBank/DDBJ databases">
        <title>Erythrobacter nanhaiensis sp. nov., a novel member of the genus Erythrobacter isolated from the South China Sea.</title>
        <authorList>
            <person name="Chen X."/>
            <person name="Liu J."/>
        </authorList>
    </citation>
    <scope>NUCLEOTIDE SEQUENCE [LARGE SCALE GENOMIC DNA]</scope>
    <source>
        <strain evidence="7 8">S-5</strain>
    </source>
</reference>
<evidence type="ECO:0000256" key="1">
    <source>
        <dbReference type="ARBA" id="ARBA00004442"/>
    </source>
</evidence>
<evidence type="ECO:0000313" key="8">
    <source>
        <dbReference type="Proteomes" id="UP000254101"/>
    </source>
</evidence>
<proteinExistence type="inferred from homology"/>
<evidence type="ECO:0000256" key="6">
    <source>
        <dbReference type="SAM" id="SignalP"/>
    </source>
</evidence>
<dbReference type="GO" id="GO:0009279">
    <property type="term" value="C:cell outer membrane"/>
    <property type="evidence" value="ECO:0007669"/>
    <property type="project" value="UniProtKB-SubCell"/>
</dbReference>
<dbReference type="PANTHER" id="PTHR38776">
    <property type="entry name" value="MLTA-INTERACTING PROTEIN-RELATED"/>
    <property type="match status" value="1"/>
</dbReference>
<comment type="subcellular location">
    <subcellularLocation>
        <location evidence="1">Cell outer membrane</location>
    </subcellularLocation>
</comment>
<keyword evidence="5" id="KW-0998">Cell outer membrane</keyword>
<organism evidence="7 8">
    <name type="scientific">Alteriqipengyuania lutimaris</name>
    <dbReference type="NCBI Taxonomy" id="1538146"/>
    <lineage>
        <taxon>Bacteria</taxon>
        <taxon>Pseudomonadati</taxon>
        <taxon>Pseudomonadota</taxon>
        <taxon>Alphaproteobacteria</taxon>
        <taxon>Sphingomonadales</taxon>
        <taxon>Erythrobacteraceae</taxon>
        <taxon>Alteriqipengyuania</taxon>
    </lineage>
</organism>
<accession>A0A395LLD7</accession>
<feature type="signal peptide" evidence="6">
    <location>
        <begin position="1"/>
        <end position="24"/>
    </location>
</feature>
<name>A0A395LLD7_9SPHN</name>
<evidence type="ECO:0000256" key="4">
    <source>
        <dbReference type="ARBA" id="ARBA00023136"/>
    </source>
</evidence>
<evidence type="ECO:0000256" key="5">
    <source>
        <dbReference type="ARBA" id="ARBA00023237"/>
    </source>
</evidence>
<keyword evidence="3 6" id="KW-0732">Signal</keyword>
<dbReference type="Pfam" id="PF06629">
    <property type="entry name" value="MipA"/>
    <property type="match status" value="1"/>
</dbReference>
<keyword evidence="8" id="KW-1185">Reference proteome</keyword>
<dbReference type="EMBL" id="QRBB01000001">
    <property type="protein sequence ID" value="RDS76244.1"/>
    <property type="molecule type" value="Genomic_DNA"/>
</dbReference>
<evidence type="ECO:0000256" key="2">
    <source>
        <dbReference type="ARBA" id="ARBA00005722"/>
    </source>
</evidence>
<dbReference type="InterPro" id="IPR010583">
    <property type="entry name" value="MipA"/>
</dbReference>
<keyword evidence="4" id="KW-0472">Membrane</keyword>
<dbReference type="Proteomes" id="UP000254101">
    <property type="component" value="Unassembled WGS sequence"/>
</dbReference>
<evidence type="ECO:0000256" key="3">
    <source>
        <dbReference type="ARBA" id="ARBA00022729"/>
    </source>
</evidence>
<dbReference type="RefSeq" id="WP_115490480.1">
    <property type="nucleotide sequence ID" value="NZ_JACHWW010000001.1"/>
</dbReference>
<dbReference type="PANTHER" id="PTHR38776:SF1">
    <property type="entry name" value="MLTA-INTERACTING PROTEIN-RELATED"/>
    <property type="match status" value="1"/>
</dbReference>
<feature type="chain" id="PRO_5017221651" evidence="6">
    <location>
        <begin position="25"/>
        <end position="292"/>
    </location>
</feature>
<evidence type="ECO:0000313" key="7">
    <source>
        <dbReference type="EMBL" id="RDS76244.1"/>
    </source>
</evidence>
<dbReference type="OrthoDB" id="5462484at2"/>
<comment type="similarity">
    <text evidence="2">Belongs to the MipA/OmpV family.</text>
</comment>
<comment type="caution">
    <text evidence="7">The sequence shown here is derived from an EMBL/GenBank/DDBJ whole genome shotgun (WGS) entry which is preliminary data.</text>
</comment>
<gene>
    <name evidence="7" type="ORF">DL238_00505</name>
</gene>
<dbReference type="AlphaFoldDB" id="A0A395LLD7"/>
<sequence>MRSFAPSFAAAILAGVFATTPAWAQTPAADSGSDTAGPVDAGVFDGDWVQIGVGVGFAPEYDGSDDYEVFPLPLIRGSLGGVDIEPRAAGAALNFIPDRSGPVGFSFGPALRLRTSRTGDIEDPVVAAAGELDTAVEVGPSAGVSYSGLLNPYDSISFSVDARWDIAGAHEGFTVSPGITYFTPVSRGAAVSLAVSAEHADDKFNDYYYSVTPSQALASGLPTYDAGAGFNRVGANLIGGFDLDGDLTNGGLALFAIGGYSRVIGDAADSPFVAQRGSRDQWLVGGGVGYTF</sequence>